<proteinExistence type="predicted"/>
<dbReference type="GO" id="GO:0005506">
    <property type="term" value="F:iron ion binding"/>
    <property type="evidence" value="ECO:0007669"/>
    <property type="project" value="InterPro"/>
</dbReference>
<evidence type="ECO:0000256" key="3">
    <source>
        <dbReference type="ARBA" id="ARBA00022617"/>
    </source>
</evidence>
<dbReference type="Pfam" id="PF00034">
    <property type="entry name" value="Cytochrom_C"/>
    <property type="match status" value="2"/>
</dbReference>
<evidence type="ECO:0000256" key="4">
    <source>
        <dbReference type="ARBA" id="ARBA00022723"/>
    </source>
</evidence>
<keyword evidence="3 8" id="KW-0349">Heme</keyword>
<feature type="binding site" description="covalent" evidence="8">
    <location>
        <position position="39"/>
    </location>
    <ligand>
        <name>heme c</name>
        <dbReference type="ChEBI" id="CHEBI:61717"/>
        <label>1</label>
    </ligand>
</feature>
<dbReference type="EMBL" id="FWPT01000004">
    <property type="protein sequence ID" value="SMA46223.1"/>
    <property type="molecule type" value="Genomic_DNA"/>
</dbReference>
<evidence type="ECO:0000313" key="12">
    <source>
        <dbReference type="EMBL" id="SMA46223.1"/>
    </source>
</evidence>
<dbReference type="SUPFAM" id="SSF46626">
    <property type="entry name" value="Cytochrome c"/>
    <property type="match status" value="2"/>
</dbReference>
<evidence type="ECO:0000259" key="11">
    <source>
        <dbReference type="PROSITE" id="PS51007"/>
    </source>
</evidence>
<dbReference type="GO" id="GO:0042597">
    <property type="term" value="C:periplasmic space"/>
    <property type="evidence" value="ECO:0007669"/>
    <property type="project" value="UniProtKB-SubCell"/>
</dbReference>
<dbReference type="InterPro" id="IPR009056">
    <property type="entry name" value="Cyt_c-like_dom"/>
</dbReference>
<dbReference type="GO" id="GO:0020037">
    <property type="term" value="F:heme binding"/>
    <property type="evidence" value="ECO:0007669"/>
    <property type="project" value="InterPro"/>
</dbReference>
<dbReference type="GO" id="GO:0009055">
    <property type="term" value="F:electron transfer activity"/>
    <property type="evidence" value="ECO:0007669"/>
    <property type="project" value="InterPro"/>
</dbReference>
<name>A0A1X7AJ41_9GAMM</name>
<feature type="binding site" description="covalent" evidence="8">
    <location>
        <position position="135"/>
    </location>
    <ligand>
        <name>heme c</name>
        <dbReference type="ChEBI" id="CHEBI:61717"/>
        <label>2</label>
    </ligand>
</feature>
<dbReference type="Proteomes" id="UP000196573">
    <property type="component" value="Unassembled WGS sequence"/>
</dbReference>
<keyword evidence="13" id="KW-1185">Reference proteome</keyword>
<feature type="binding site" description="axial binding residue" evidence="9">
    <location>
        <position position="180"/>
    </location>
    <ligand>
        <name>heme c</name>
        <dbReference type="ChEBI" id="CHEBI:61717"/>
        <label>2</label>
    </ligand>
    <ligandPart>
        <name>Fe</name>
        <dbReference type="ChEBI" id="CHEBI:18248"/>
    </ligandPart>
</feature>
<feature type="binding site" description="axial binding residue" evidence="9">
    <location>
        <position position="40"/>
    </location>
    <ligand>
        <name>heme c</name>
        <dbReference type="ChEBI" id="CHEBI:61717"/>
        <label>1</label>
    </ligand>
    <ligandPart>
        <name>Fe</name>
        <dbReference type="ChEBI" id="CHEBI:18248"/>
    </ligandPart>
</feature>
<keyword evidence="7 9" id="KW-0408">Iron</keyword>
<organism evidence="12 13">
    <name type="scientific">Parendozoicomonas haliclonae</name>
    <dbReference type="NCBI Taxonomy" id="1960125"/>
    <lineage>
        <taxon>Bacteria</taxon>
        <taxon>Pseudomonadati</taxon>
        <taxon>Pseudomonadota</taxon>
        <taxon>Gammaproteobacteria</taxon>
        <taxon>Oceanospirillales</taxon>
        <taxon>Endozoicomonadaceae</taxon>
        <taxon>Parendozoicomonas</taxon>
    </lineage>
</organism>
<keyword evidence="6" id="KW-0249">Electron transport</keyword>
<feature type="domain" description="Cytochrome c" evidence="11">
    <location>
        <begin position="111"/>
        <end position="203"/>
    </location>
</feature>
<dbReference type="InterPro" id="IPR050597">
    <property type="entry name" value="Cytochrome_c_Oxidase_Subunit"/>
</dbReference>
<dbReference type="PANTHER" id="PTHR33751:SF9">
    <property type="entry name" value="CYTOCHROME C4"/>
    <property type="match status" value="1"/>
</dbReference>
<feature type="domain" description="Cytochrome c" evidence="11">
    <location>
        <begin position="24"/>
        <end position="102"/>
    </location>
</feature>
<sequence>MLMKKLVACLLVGLGWAGLAVAGGDAAAGKEKVAICSACHGPTGQSIAPNYPHLAGQGEGYLIKQITDIKNGDRKILEMTGMTDNLSEQDIADISAFYASQPAPTGQATEASVAVGQKLWRGGDVAKGIPACSACHSPTGSGNAPAKFPALAGQSPEYIAKQLRDFREGDRVNDGETKIMRAVAEKLSNKQIDALSSYISGLR</sequence>
<keyword evidence="2" id="KW-0813">Transport</keyword>
<evidence type="ECO:0000256" key="2">
    <source>
        <dbReference type="ARBA" id="ARBA00022448"/>
    </source>
</evidence>
<dbReference type="PIRSF" id="PIRSF000005">
    <property type="entry name" value="Cytochrome_c4"/>
    <property type="match status" value="1"/>
</dbReference>
<gene>
    <name evidence="12" type="primary">cc4_3</name>
    <name evidence="12" type="ORF">EHSB41UT_02104</name>
</gene>
<keyword evidence="4 9" id="KW-0479">Metal-binding</keyword>
<feature type="binding site" description="covalent" evidence="8">
    <location>
        <position position="132"/>
    </location>
    <ligand>
        <name>heme c</name>
        <dbReference type="ChEBI" id="CHEBI:61717"/>
        <label>2</label>
    </ligand>
</feature>
<evidence type="ECO:0000256" key="5">
    <source>
        <dbReference type="ARBA" id="ARBA00022764"/>
    </source>
</evidence>
<dbReference type="InterPro" id="IPR036909">
    <property type="entry name" value="Cyt_c-like_dom_sf"/>
</dbReference>
<comment type="PTM">
    <text evidence="8">Binds 2 heme c groups covalently per subunit.</text>
</comment>
<evidence type="ECO:0000256" key="7">
    <source>
        <dbReference type="ARBA" id="ARBA00023004"/>
    </source>
</evidence>
<evidence type="ECO:0000256" key="8">
    <source>
        <dbReference type="PIRSR" id="PIRSR000005-1"/>
    </source>
</evidence>
<accession>A0A1X7AJ41</accession>
<evidence type="ECO:0000256" key="1">
    <source>
        <dbReference type="ARBA" id="ARBA00004418"/>
    </source>
</evidence>
<feature type="binding site" description="covalent" evidence="8">
    <location>
        <position position="36"/>
    </location>
    <ligand>
        <name>heme c</name>
        <dbReference type="ChEBI" id="CHEBI:61717"/>
        <label>1</label>
    </ligand>
</feature>
<keyword evidence="5" id="KW-0574">Periplasm</keyword>
<keyword evidence="10" id="KW-0732">Signal</keyword>
<dbReference type="InterPro" id="IPR024167">
    <property type="entry name" value="Cytochrome_c4-like"/>
</dbReference>
<evidence type="ECO:0000313" key="13">
    <source>
        <dbReference type="Proteomes" id="UP000196573"/>
    </source>
</evidence>
<reference evidence="12 13" key="1">
    <citation type="submission" date="2017-03" db="EMBL/GenBank/DDBJ databases">
        <authorList>
            <person name="Afonso C.L."/>
            <person name="Miller P.J."/>
            <person name="Scott M.A."/>
            <person name="Spackman E."/>
            <person name="Goraichik I."/>
            <person name="Dimitrov K.M."/>
            <person name="Suarez D.L."/>
            <person name="Swayne D.E."/>
        </authorList>
    </citation>
    <scope>NUCLEOTIDE SEQUENCE [LARGE SCALE GENOMIC DNA]</scope>
    <source>
        <strain evidence="12">SB41UT1</strain>
    </source>
</reference>
<evidence type="ECO:0000256" key="9">
    <source>
        <dbReference type="PIRSR" id="PIRSR000005-2"/>
    </source>
</evidence>
<evidence type="ECO:0000256" key="10">
    <source>
        <dbReference type="SAM" id="SignalP"/>
    </source>
</evidence>
<protein>
    <submittedName>
        <fullName evidence="12">Cytochrome c4</fullName>
    </submittedName>
</protein>
<feature type="binding site" description="axial binding residue" evidence="9">
    <location>
        <position position="79"/>
    </location>
    <ligand>
        <name>heme c</name>
        <dbReference type="ChEBI" id="CHEBI:61717"/>
        <label>1</label>
    </ligand>
    <ligandPart>
        <name>Fe</name>
        <dbReference type="ChEBI" id="CHEBI:18248"/>
    </ligandPart>
</feature>
<dbReference type="Gene3D" id="1.10.760.10">
    <property type="entry name" value="Cytochrome c-like domain"/>
    <property type="match status" value="2"/>
</dbReference>
<dbReference type="PROSITE" id="PS51007">
    <property type="entry name" value="CYTC"/>
    <property type="match status" value="2"/>
</dbReference>
<feature type="chain" id="PRO_5012778576" evidence="10">
    <location>
        <begin position="23"/>
        <end position="203"/>
    </location>
</feature>
<feature type="binding site" description="axial binding residue" evidence="9">
    <location>
        <position position="136"/>
    </location>
    <ligand>
        <name>heme c</name>
        <dbReference type="ChEBI" id="CHEBI:61717"/>
        <label>2</label>
    </ligand>
    <ligandPart>
        <name>Fe</name>
        <dbReference type="ChEBI" id="CHEBI:18248"/>
    </ligandPart>
</feature>
<dbReference type="PANTHER" id="PTHR33751">
    <property type="entry name" value="CBB3-TYPE CYTOCHROME C OXIDASE SUBUNIT FIXP"/>
    <property type="match status" value="1"/>
</dbReference>
<feature type="signal peptide" evidence="10">
    <location>
        <begin position="1"/>
        <end position="22"/>
    </location>
</feature>
<evidence type="ECO:0000256" key="6">
    <source>
        <dbReference type="ARBA" id="ARBA00022982"/>
    </source>
</evidence>
<dbReference type="AlphaFoldDB" id="A0A1X7AJ41"/>
<comment type="subcellular location">
    <subcellularLocation>
        <location evidence="1">Periplasm</location>
    </subcellularLocation>
</comment>